<keyword evidence="1" id="KW-1003">Cell membrane</keyword>
<dbReference type="Proteomes" id="UP000199670">
    <property type="component" value="Unassembled WGS sequence"/>
</dbReference>
<evidence type="ECO:0000256" key="1">
    <source>
        <dbReference type="ARBA" id="ARBA00022475"/>
    </source>
</evidence>
<reference evidence="8" key="1">
    <citation type="submission" date="2016-08" db="EMBL/GenBank/DDBJ databases">
        <authorList>
            <person name="Varghese N."/>
            <person name="Submissions Spin"/>
        </authorList>
    </citation>
    <scope>NUCLEOTIDE SEQUENCE [LARGE SCALE GENOMIC DNA]</scope>
    <source>
        <strain evidence="8">R-53248</strain>
    </source>
</reference>
<proteinExistence type="predicted"/>
<keyword evidence="2 6" id="KW-0812">Transmembrane</keyword>
<evidence type="ECO:0000256" key="4">
    <source>
        <dbReference type="ARBA" id="ARBA00023136"/>
    </source>
</evidence>
<evidence type="ECO:0000313" key="8">
    <source>
        <dbReference type="Proteomes" id="UP000199670"/>
    </source>
</evidence>
<dbReference type="STRING" id="1798182.GA0061081_11323"/>
<sequence length="63" mass="7561">MEWLKDYWWIIVVILIGIFINTIKALNRLSYKAYLEKKKGIKPIPYQDDDDDDWPSTNSTKKK</sequence>
<gene>
    <name evidence="7" type="ORF">GA0061081_11323</name>
</gene>
<evidence type="ECO:0000313" key="7">
    <source>
        <dbReference type="EMBL" id="SCC25921.1"/>
    </source>
</evidence>
<evidence type="ECO:0000256" key="2">
    <source>
        <dbReference type="ARBA" id="ARBA00022692"/>
    </source>
</evidence>
<evidence type="ECO:0000256" key="3">
    <source>
        <dbReference type="ARBA" id="ARBA00022989"/>
    </source>
</evidence>
<keyword evidence="4 6" id="KW-0472">Membrane</keyword>
<dbReference type="EMBL" id="FMAQ01000013">
    <property type="protein sequence ID" value="SCC25921.1"/>
    <property type="molecule type" value="Genomic_DNA"/>
</dbReference>
<dbReference type="Pfam" id="PF13980">
    <property type="entry name" value="UPF0370"/>
    <property type="match status" value="1"/>
</dbReference>
<organism evidence="7 8">
    <name type="scientific">Gilliamella bombicola</name>
    <dbReference type="NCBI Taxonomy" id="1798182"/>
    <lineage>
        <taxon>Bacteria</taxon>
        <taxon>Pseudomonadati</taxon>
        <taxon>Pseudomonadota</taxon>
        <taxon>Gammaproteobacteria</taxon>
        <taxon>Orbales</taxon>
        <taxon>Orbaceae</taxon>
        <taxon>Gilliamella</taxon>
    </lineage>
</organism>
<feature type="transmembrane region" description="Helical" evidence="6">
    <location>
        <begin position="6"/>
        <end position="27"/>
    </location>
</feature>
<keyword evidence="3 6" id="KW-1133">Transmembrane helix</keyword>
<evidence type="ECO:0000256" key="6">
    <source>
        <dbReference type="SAM" id="Phobius"/>
    </source>
</evidence>
<dbReference type="RefSeq" id="WP_091350188.1">
    <property type="nucleotide sequence ID" value="NZ_FMAQ01000013.1"/>
</dbReference>
<name>A0A1C4D3P5_9GAMM</name>
<protein>
    <submittedName>
        <fullName evidence="7">Uncharacterized protein family (UPF0370)</fullName>
    </submittedName>
</protein>
<keyword evidence="8" id="KW-1185">Reference proteome</keyword>
<accession>A0A1C4D3P5</accession>
<feature type="region of interest" description="Disordered" evidence="5">
    <location>
        <begin position="42"/>
        <end position="63"/>
    </location>
</feature>
<evidence type="ECO:0000256" key="5">
    <source>
        <dbReference type="SAM" id="MobiDB-lite"/>
    </source>
</evidence>
<dbReference type="AlphaFoldDB" id="A0A1C4D3P5"/>
<dbReference type="InterPro" id="IPR020910">
    <property type="entry name" value="UPF0370"/>
</dbReference>